<keyword evidence="1" id="KW-0732">Signal</keyword>
<dbReference type="Proteomes" id="UP000198420">
    <property type="component" value="Unassembled WGS sequence"/>
</dbReference>
<evidence type="ECO:0000313" key="3">
    <source>
        <dbReference type="Proteomes" id="UP000198420"/>
    </source>
</evidence>
<sequence length="424" mass="44956">MRPTIARLTVTALAAVLAVPAAAGTASADLSQSAVVSANPVNITPHVLDGTVRAITVVGNWVVVGGNFEEVREAGSGKKTVKRHNLFAYDMRNGKISTAFVPKVNGTVHALQPGSSDWIYAAGTFTTVNGVKTGTVTALKISTNKVHTGFKPNVNYRVNTMVVRGGRLYIGGSFTKAGGKARTGLARVDRLTGVADNAFNFTIAQPRAGDLKVYRMAVDRTDTRMVINGTFTRVNDQRRVQIAMINLGKGTAKLSTWSTERYATPCNLAAFDTYMRGMDFSPDGKYFVVVTTGGPYGQAQMCDSAARWESSPTGSGQKPTWVNWTGGDTLLSTSVTGAAVYVGGHQRWLNNPYGHDSAGPGAVSRPGIGALDPKTGKALPWNPTRTLGHGVETLVAHPKGMLVGSDTDQLGHEYHGRLGMFPTG</sequence>
<dbReference type="GO" id="GO:1902929">
    <property type="term" value="C:plasma membrane of growing cell tip"/>
    <property type="evidence" value="ECO:0007669"/>
    <property type="project" value="TreeGrafter"/>
</dbReference>
<proteinExistence type="predicted"/>
<dbReference type="OrthoDB" id="9802683at2"/>
<evidence type="ECO:0000256" key="1">
    <source>
        <dbReference type="SAM" id="SignalP"/>
    </source>
</evidence>
<evidence type="ECO:0000313" key="2">
    <source>
        <dbReference type="EMBL" id="SNR50013.1"/>
    </source>
</evidence>
<reference evidence="3" key="1">
    <citation type="submission" date="2017-06" db="EMBL/GenBank/DDBJ databases">
        <authorList>
            <person name="Varghese N."/>
            <person name="Submissions S."/>
        </authorList>
    </citation>
    <scope>NUCLEOTIDE SEQUENCE [LARGE SCALE GENOMIC DNA]</scope>
    <source>
        <strain evidence="3">DSM 44485</strain>
    </source>
</reference>
<protein>
    <recommendedName>
        <fullName evidence="4">PQQ-like domain-containing protein</fullName>
    </recommendedName>
</protein>
<dbReference type="SUPFAM" id="SSF50998">
    <property type="entry name" value="Quinoprotein alcohol dehydrogenase-like"/>
    <property type="match status" value="1"/>
</dbReference>
<gene>
    <name evidence="2" type="ORF">SAMN06265355_103294</name>
</gene>
<feature type="chain" id="PRO_5011969234" description="PQQ-like domain-containing protein" evidence="1">
    <location>
        <begin position="29"/>
        <end position="424"/>
    </location>
</feature>
<dbReference type="PANTHER" id="PTHR31778:SF2">
    <property type="entry name" value="BUD SITE SELECTION PROTEIN RAX2"/>
    <property type="match status" value="1"/>
</dbReference>
<dbReference type="PANTHER" id="PTHR31778">
    <property type="entry name" value="BUD SITE SELECTION PROTEIN RAX2"/>
    <property type="match status" value="1"/>
</dbReference>
<name>A0A238WUD0_9ACTN</name>
<dbReference type="EMBL" id="FZNP01000003">
    <property type="protein sequence ID" value="SNR50013.1"/>
    <property type="molecule type" value="Genomic_DNA"/>
</dbReference>
<accession>A0A238WUD0</accession>
<dbReference type="InterPro" id="IPR011047">
    <property type="entry name" value="Quinoprotein_ADH-like_sf"/>
</dbReference>
<dbReference type="AlphaFoldDB" id="A0A238WUD0"/>
<keyword evidence="3" id="KW-1185">Reference proteome</keyword>
<evidence type="ECO:0008006" key="4">
    <source>
        <dbReference type="Google" id="ProtNLM"/>
    </source>
</evidence>
<organism evidence="2 3">
    <name type="scientific">Actinomadura mexicana</name>
    <dbReference type="NCBI Taxonomy" id="134959"/>
    <lineage>
        <taxon>Bacteria</taxon>
        <taxon>Bacillati</taxon>
        <taxon>Actinomycetota</taxon>
        <taxon>Actinomycetes</taxon>
        <taxon>Streptosporangiales</taxon>
        <taxon>Thermomonosporaceae</taxon>
        <taxon>Actinomadura</taxon>
    </lineage>
</organism>
<dbReference type="RefSeq" id="WP_089311358.1">
    <property type="nucleotide sequence ID" value="NZ_FZNP01000003.1"/>
</dbReference>
<feature type="signal peptide" evidence="1">
    <location>
        <begin position="1"/>
        <end position="28"/>
    </location>
</feature>